<dbReference type="EC" id="3.5.4.33" evidence="8"/>
<dbReference type="GO" id="GO:0052717">
    <property type="term" value="F:tRNA-specific adenosine-34 deaminase activity"/>
    <property type="evidence" value="ECO:0007669"/>
    <property type="project" value="UniProtKB-EC"/>
</dbReference>
<evidence type="ECO:0000256" key="7">
    <source>
        <dbReference type="ARBA" id="ARBA00048045"/>
    </source>
</evidence>
<keyword evidence="6 8" id="KW-0862">Zinc</keyword>
<feature type="active site" description="Proton donor" evidence="8">
    <location>
        <position position="48"/>
    </location>
</feature>
<evidence type="ECO:0000256" key="8">
    <source>
        <dbReference type="HAMAP-Rule" id="MF_00972"/>
    </source>
</evidence>
<dbReference type="NCBIfam" id="NF008113">
    <property type="entry name" value="PRK10860.1"/>
    <property type="match status" value="1"/>
</dbReference>
<dbReference type="InterPro" id="IPR029058">
    <property type="entry name" value="AB_hydrolase_fold"/>
</dbReference>
<dbReference type="InterPro" id="IPR016192">
    <property type="entry name" value="APOBEC/CMP_deaminase_Zn-bd"/>
</dbReference>
<dbReference type="PANTHER" id="PTHR11079">
    <property type="entry name" value="CYTOSINE DEAMINASE FAMILY MEMBER"/>
    <property type="match status" value="1"/>
</dbReference>
<dbReference type="EMBL" id="JAVBIK010000001">
    <property type="protein sequence ID" value="MDT7517160.1"/>
    <property type="molecule type" value="Genomic_DNA"/>
</dbReference>
<comment type="similarity">
    <text evidence="1">Belongs to the cytidine and deoxycytidylate deaminase family. ADAT2 subfamily.</text>
</comment>
<feature type="binding site" evidence="8">
    <location>
        <position position="46"/>
    </location>
    <ligand>
        <name>Zn(2+)</name>
        <dbReference type="ChEBI" id="CHEBI:29105"/>
        <note>catalytic</note>
    </ligand>
</feature>
<dbReference type="InterPro" id="IPR016193">
    <property type="entry name" value="Cytidine_deaminase-like"/>
</dbReference>
<evidence type="ECO:0000256" key="1">
    <source>
        <dbReference type="ARBA" id="ARBA00010669"/>
    </source>
</evidence>
<evidence type="ECO:0000256" key="4">
    <source>
        <dbReference type="ARBA" id="ARBA00022723"/>
    </source>
</evidence>
<evidence type="ECO:0000256" key="3">
    <source>
        <dbReference type="ARBA" id="ARBA00022694"/>
    </source>
</evidence>
<dbReference type="Proteomes" id="UP001321700">
    <property type="component" value="Unassembled WGS sequence"/>
</dbReference>
<accession>A0ABU3KHM0</accession>
<dbReference type="InterPro" id="IPR002125">
    <property type="entry name" value="CMP_dCMP_dom"/>
</dbReference>
<name>A0ABU3KHM0_9BURK</name>
<evidence type="ECO:0000313" key="10">
    <source>
        <dbReference type="EMBL" id="MDT7517160.1"/>
    </source>
</evidence>
<dbReference type="Gene3D" id="3.40.140.10">
    <property type="entry name" value="Cytidine Deaminase, domain 2"/>
    <property type="match status" value="1"/>
</dbReference>
<protein>
    <recommendedName>
        <fullName evidence="8">tRNA-specific adenosine deaminase</fullName>
        <ecNumber evidence="8">3.5.4.33</ecNumber>
    </recommendedName>
</protein>
<dbReference type="RefSeq" id="WP_313873013.1">
    <property type="nucleotide sequence ID" value="NZ_JAVBIK010000001.1"/>
</dbReference>
<dbReference type="Pfam" id="PF14437">
    <property type="entry name" value="MafB19-deam"/>
    <property type="match status" value="1"/>
</dbReference>
<dbReference type="PROSITE" id="PS51747">
    <property type="entry name" value="CYT_DCMP_DEAMINASES_2"/>
    <property type="match status" value="1"/>
</dbReference>
<dbReference type="Gene3D" id="3.40.50.1820">
    <property type="entry name" value="alpha/beta hydrolase"/>
    <property type="match status" value="1"/>
</dbReference>
<reference evidence="10 11" key="1">
    <citation type="submission" date="2023-08" db="EMBL/GenBank/DDBJ databases">
        <title>Rhodoferax potami sp. nov. and Rhodoferax mekongensis sp. nov., isolated from the Mekong River in Thailand.</title>
        <authorList>
            <person name="Kitikhun S."/>
            <person name="Charoenyingcharoen P."/>
            <person name="Siriarchawattana P."/>
            <person name="Likhitrattanapisal S."/>
            <person name="Nilsakha T."/>
            <person name="Chanpet A."/>
            <person name="Rattanawaree P."/>
            <person name="Ingsriswang S."/>
        </authorList>
    </citation>
    <scope>NUCLEOTIDE SEQUENCE [LARGE SCALE GENOMIC DNA]</scope>
    <source>
        <strain evidence="10 11">TBRC 17660</strain>
    </source>
</reference>
<feature type="binding site" evidence="8">
    <location>
        <position position="76"/>
    </location>
    <ligand>
        <name>Zn(2+)</name>
        <dbReference type="ChEBI" id="CHEBI:29105"/>
        <note>catalytic</note>
    </ligand>
</feature>
<keyword evidence="11" id="KW-1185">Reference proteome</keyword>
<comment type="cofactor">
    <cofactor evidence="8">
        <name>Zn(2+)</name>
        <dbReference type="ChEBI" id="CHEBI:29105"/>
    </cofactor>
    <text evidence="8">Binds 1 zinc ion per subunit.</text>
</comment>
<organism evidence="10 11">
    <name type="scientific">Rhodoferax potami</name>
    <dbReference type="NCBI Taxonomy" id="3068338"/>
    <lineage>
        <taxon>Bacteria</taxon>
        <taxon>Pseudomonadati</taxon>
        <taxon>Pseudomonadota</taxon>
        <taxon>Betaproteobacteria</taxon>
        <taxon>Burkholderiales</taxon>
        <taxon>Comamonadaceae</taxon>
        <taxon>Rhodoferax</taxon>
    </lineage>
</organism>
<evidence type="ECO:0000259" key="9">
    <source>
        <dbReference type="PROSITE" id="PS51747"/>
    </source>
</evidence>
<comment type="function">
    <text evidence="8">Catalyzes the deamination of adenosine to inosine at the wobble position 34 of tRNA(Arg2).</text>
</comment>
<proteinExistence type="inferred from homology"/>
<comment type="caution">
    <text evidence="10">The sequence shown here is derived from an EMBL/GenBank/DDBJ whole genome shotgun (WGS) entry which is preliminary data.</text>
</comment>
<dbReference type="InterPro" id="IPR058535">
    <property type="entry name" value="MafB19-deam"/>
</dbReference>
<keyword evidence="3 8" id="KW-0819">tRNA processing</keyword>
<evidence type="ECO:0000313" key="11">
    <source>
        <dbReference type="Proteomes" id="UP001321700"/>
    </source>
</evidence>
<dbReference type="CDD" id="cd01285">
    <property type="entry name" value="nucleoside_deaminase"/>
    <property type="match status" value="1"/>
</dbReference>
<dbReference type="SUPFAM" id="SSF53927">
    <property type="entry name" value="Cytidine deaminase-like"/>
    <property type="match status" value="1"/>
</dbReference>
<gene>
    <name evidence="8 10" type="primary">tadA</name>
    <name evidence="10" type="ORF">RAE19_00100</name>
</gene>
<keyword evidence="5 8" id="KW-0378">Hydrolase</keyword>
<feature type="domain" description="CMP/dCMP-type deaminase" evidence="9">
    <location>
        <begin position="1"/>
        <end position="107"/>
    </location>
</feature>
<dbReference type="SUPFAM" id="SSF53474">
    <property type="entry name" value="alpha/beta-Hydrolases"/>
    <property type="match status" value="1"/>
</dbReference>
<keyword evidence="4 8" id="KW-0479">Metal-binding</keyword>
<evidence type="ECO:0000256" key="2">
    <source>
        <dbReference type="ARBA" id="ARBA00011738"/>
    </source>
</evidence>
<evidence type="ECO:0000256" key="5">
    <source>
        <dbReference type="ARBA" id="ARBA00022801"/>
    </source>
</evidence>
<dbReference type="HAMAP" id="MF_00972">
    <property type="entry name" value="tRNA_aden_deaminase"/>
    <property type="match status" value="1"/>
</dbReference>
<dbReference type="PROSITE" id="PS00903">
    <property type="entry name" value="CYT_DCMP_DEAMINASES_1"/>
    <property type="match status" value="1"/>
</dbReference>
<dbReference type="InterPro" id="IPR028883">
    <property type="entry name" value="tRNA_aden_deaminase"/>
</dbReference>
<feature type="binding site" evidence="8">
    <location>
        <position position="79"/>
    </location>
    <ligand>
        <name>Zn(2+)</name>
        <dbReference type="ChEBI" id="CHEBI:29105"/>
        <note>catalytic</note>
    </ligand>
</feature>
<comment type="subunit">
    <text evidence="2 8">Homodimer.</text>
</comment>
<sequence>MTLALEEAVLAESAGEVPVGAVVVLKGQVIGRGRNRTRELNDPSAHAEILAVRDASQAIGSHRLSGAELFVTLEPCTMCSGAIFHSRLARVVFGAPDPKTGTAGSVLDLFSQRQLNHHTLVTGGVLRDACQRILQSFFVSARMRNREEQISLREDALRLDAQALPCPDDSTIRSSYFYTSEGYRIRYLDSNTVNPRYTLLCVHELGFWSFQVWSLVSRMAHHGVRVIVPDLLGHGLSDRPKKSAWHSVRAHVNSLIALTKYMDLTPTHIVAIGNAKAIGTELCSVLKLDESSVLSIVTARPPALAALAESSRHQSCRSIGGLSRKQLNHLVGFPDNVVKALIAHFPDKGHAAVLDAIRKPDFSPENTLKSPTFCPVVLDETHLDFLERELLIK</sequence>
<dbReference type="PANTHER" id="PTHR11079:SF202">
    <property type="entry name" value="TRNA-SPECIFIC ADENOSINE DEAMINASE"/>
    <property type="match status" value="1"/>
</dbReference>
<comment type="catalytic activity">
    <reaction evidence="7 8">
        <text>adenosine(34) in tRNA + H2O + H(+) = inosine(34) in tRNA + NH4(+)</text>
        <dbReference type="Rhea" id="RHEA:43168"/>
        <dbReference type="Rhea" id="RHEA-COMP:10373"/>
        <dbReference type="Rhea" id="RHEA-COMP:10374"/>
        <dbReference type="ChEBI" id="CHEBI:15377"/>
        <dbReference type="ChEBI" id="CHEBI:15378"/>
        <dbReference type="ChEBI" id="CHEBI:28938"/>
        <dbReference type="ChEBI" id="CHEBI:74411"/>
        <dbReference type="ChEBI" id="CHEBI:82852"/>
        <dbReference type="EC" id="3.5.4.33"/>
    </reaction>
</comment>
<evidence type="ECO:0000256" key="6">
    <source>
        <dbReference type="ARBA" id="ARBA00022833"/>
    </source>
</evidence>